<dbReference type="OrthoDB" id="3691052at2"/>
<accession>A0A561SFQ7</accession>
<reference evidence="2 3" key="1">
    <citation type="submission" date="2019-06" db="EMBL/GenBank/DDBJ databases">
        <title>Sequencing the genomes of 1000 actinobacteria strains.</title>
        <authorList>
            <person name="Klenk H.-P."/>
        </authorList>
    </citation>
    <scope>NUCLEOTIDE SEQUENCE [LARGE SCALE GENOMIC DNA]</scope>
    <source>
        <strain evidence="2 3">DSM 44826</strain>
    </source>
</reference>
<comment type="caution">
    <text evidence="2">The sequence shown here is derived from an EMBL/GenBank/DDBJ whole genome shotgun (WGS) entry which is preliminary data.</text>
</comment>
<dbReference type="InterPro" id="IPR045548">
    <property type="entry name" value="bpX5"/>
</dbReference>
<name>A0A561SFQ7_9ACTN</name>
<dbReference type="AlphaFoldDB" id="A0A561SFQ7"/>
<evidence type="ECO:0000313" key="3">
    <source>
        <dbReference type="Proteomes" id="UP000317940"/>
    </source>
</evidence>
<protein>
    <recommendedName>
        <fullName evidence="1">MoxR-vWA-beta-propeller ternary system domain-containing protein</fullName>
    </recommendedName>
</protein>
<proteinExistence type="predicted"/>
<dbReference type="RefSeq" id="WP_145910621.1">
    <property type="nucleotide sequence ID" value="NZ_BAAAMZ010000001.1"/>
</dbReference>
<dbReference type="PROSITE" id="PS51257">
    <property type="entry name" value="PROKAR_LIPOPROTEIN"/>
    <property type="match status" value="1"/>
</dbReference>
<dbReference type="EMBL" id="VIWT01000005">
    <property type="protein sequence ID" value="TWF73673.1"/>
    <property type="molecule type" value="Genomic_DNA"/>
</dbReference>
<gene>
    <name evidence="2" type="ORF">FHX73_15289</name>
</gene>
<sequence>MTGAARTGLRWERREPPLAVAGVAGCGPAARALAGATRERLTSGARLRAVADRRTLVVLGEPDDLPWAEGVRYLGWDGGVLVPTTARPWPAAALWREALMPDAASADAPSSDVPHLVVLLPGTALVAELPTRPADPAALDRVTGLDEDASA</sequence>
<dbReference type="Pfam" id="PF19921">
    <property type="entry name" value="bpX5"/>
    <property type="match status" value="1"/>
</dbReference>
<organism evidence="2 3">
    <name type="scientific">Kitasatospora viridis</name>
    <dbReference type="NCBI Taxonomy" id="281105"/>
    <lineage>
        <taxon>Bacteria</taxon>
        <taxon>Bacillati</taxon>
        <taxon>Actinomycetota</taxon>
        <taxon>Actinomycetes</taxon>
        <taxon>Kitasatosporales</taxon>
        <taxon>Streptomycetaceae</taxon>
        <taxon>Kitasatospora</taxon>
    </lineage>
</organism>
<evidence type="ECO:0000313" key="2">
    <source>
        <dbReference type="EMBL" id="TWF73673.1"/>
    </source>
</evidence>
<feature type="domain" description="MoxR-vWA-beta-propeller ternary system" evidence="1">
    <location>
        <begin position="9"/>
        <end position="103"/>
    </location>
</feature>
<dbReference type="Proteomes" id="UP000317940">
    <property type="component" value="Unassembled WGS sequence"/>
</dbReference>
<evidence type="ECO:0000259" key="1">
    <source>
        <dbReference type="Pfam" id="PF19921"/>
    </source>
</evidence>
<keyword evidence="3" id="KW-1185">Reference proteome</keyword>